<organism evidence="1 2">
    <name type="scientific">Lindgomyces ingoldianus</name>
    <dbReference type="NCBI Taxonomy" id="673940"/>
    <lineage>
        <taxon>Eukaryota</taxon>
        <taxon>Fungi</taxon>
        <taxon>Dikarya</taxon>
        <taxon>Ascomycota</taxon>
        <taxon>Pezizomycotina</taxon>
        <taxon>Dothideomycetes</taxon>
        <taxon>Pleosporomycetidae</taxon>
        <taxon>Pleosporales</taxon>
        <taxon>Lindgomycetaceae</taxon>
        <taxon>Lindgomyces</taxon>
    </lineage>
</organism>
<dbReference type="EMBL" id="MU003527">
    <property type="protein sequence ID" value="KAF2465873.1"/>
    <property type="molecule type" value="Genomic_DNA"/>
</dbReference>
<evidence type="ECO:0000313" key="1">
    <source>
        <dbReference type="EMBL" id="KAF2465873.1"/>
    </source>
</evidence>
<accession>A0ACB6QFX4</accession>
<comment type="caution">
    <text evidence="1">The sequence shown here is derived from an EMBL/GenBank/DDBJ whole genome shotgun (WGS) entry which is preliminary data.</text>
</comment>
<gene>
    <name evidence="1" type="ORF">BDR25DRAFT_345793</name>
</gene>
<evidence type="ECO:0000313" key="2">
    <source>
        <dbReference type="Proteomes" id="UP000799755"/>
    </source>
</evidence>
<proteinExistence type="predicted"/>
<reference evidence="1" key="1">
    <citation type="journal article" date="2020" name="Stud. Mycol.">
        <title>101 Dothideomycetes genomes: a test case for predicting lifestyles and emergence of pathogens.</title>
        <authorList>
            <person name="Haridas S."/>
            <person name="Albert R."/>
            <person name="Binder M."/>
            <person name="Bloem J."/>
            <person name="Labutti K."/>
            <person name="Salamov A."/>
            <person name="Andreopoulos B."/>
            <person name="Baker S."/>
            <person name="Barry K."/>
            <person name="Bills G."/>
            <person name="Bluhm B."/>
            <person name="Cannon C."/>
            <person name="Castanera R."/>
            <person name="Culley D."/>
            <person name="Daum C."/>
            <person name="Ezra D."/>
            <person name="Gonzalez J."/>
            <person name="Henrissat B."/>
            <person name="Kuo A."/>
            <person name="Liang C."/>
            <person name="Lipzen A."/>
            <person name="Lutzoni F."/>
            <person name="Magnuson J."/>
            <person name="Mondo S."/>
            <person name="Nolan M."/>
            <person name="Ohm R."/>
            <person name="Pangilinan J."/>
            <person name="Park H.-J."/>
            <person name="Ramirez L."/>
            <person name="Alfaro M."/>
            <person name="Sun H."/>
            <person name="Tritt A."/>
            <person name="Yoshinaga Y."/>
            <person name="Zwiers L.-H."/>
            <person name="Turgeon B."/>
            <person name="Goodwin S."/>
            <person name="Spatafora J."/>
            <person name="Crous P."/>
            <person name="Grigoriev I."/>
        </authorList>
    </citation>
    <scope>NUCLEOTIDE SEQUENCE</scope>
    <source>
        <strain evidence="1">ATCC 200398</strain>
    </source>
</reference>
<protein>
    <submittedName>
        <fullName evidence="1">Uncharacterized protein</fullName>
    </submittedName>
</protein>
<keyword evidence="2" id="KW-1185">Reference proteome</keyword>
<dbReference type="Proteomes" id="UP000799755">
    <property type="component" value="Unassembled WGS sequence"/>
</dbReference>
<sequence>MADQQSPSKRPYSESPPLPSPSKVRRLDDTPAKSAPVTPPDSTKNVESDSSPPGPKQQQSKSVSNSSPKCPVVARPVDYTGMSLEERLKFHDTVHAAEIHRARNERWQRMEERRSKMSRAEQEQWMIDFRQKNQIPDPKPGPKLCFEDVIESNYYSSGEDNDEE</sequence>
<name>A0ACB6QFX4_9PLEO</name>